<keyword evidence="1" id="KW-0472">Membrane</keyword>
<dbReference type="InterPro" id="IPR037228">
    <property type="entry name" value="PhtA_dom_sf"/>
</dbReference>
<dbReference type="STRING" id="883114.HMPREF9709_00324"/>
<proteinExistence type="predicted"/>
<sequence length="157" mass="18466">MKSVKNKVIIILSFILIILLFFGINKLTKKQHKKITEEEAKNKIMEIFSDNKIEKLENQSLILTKNNDYMIMVVGDQYILTDFSENPPIIHHYKSIKPDIKVKVLKIENDGYLVEHDDHSHFVYGKLDKNVKVGDYVYIKDPHTYLQDNHANEENHQ</sequence>
<dbReference type="AlphaFoldDB" id="H3NLW3"/>
<dbReference type="HOGENOM" id="CLU_1675494_0_0_9"/>
<protein>
    <submittedName>
        <fullName evidence="2">Uncharacterized protein</fullName>
    </submittedName>
</protein>
<dbReference type="RefSeq" id="WP_005397305.1">
    <property type="nucleotide sequence ID" value="NZ_JH601088.1"/>
</dbReference>
<dbReference type="Proteomes" id="UP000004191">
    <property type="component" value="Unassembled WGS sequence"/>
</dbReference>
<gene>
    <name evidence="2" type="ORF">HMPREF9709_00324</name>
</gene>
<organism evidence="2 3">
    <name type="scientific">Helcococcus kunzii ATCC 51366</name>
    <dbReference type="NCBI Taxonomy" id="883114"/>
    <lineage>
        <taxon>Bacteria</taxon>
        <taxon>Bacillati</taxon>
        <taxon>Bacillota</taxon>
        <taxon>Tissierellia</taxon>
        <taxon>Tissierellales</taxon>
        <taxon>Peptoniphilaceae</taxon>
        <taxon>Helcococcus</taxon>
    </lineage>
</organism>
<dbReference type="OrthoDB" id="1701519at2"/>
<reference evidence="2 3" key="1">
    <citation type="submission" date="2012-01" db="EMBL/GenBank/DDBJ databases">
        <title>The Genome Sequence of Helcococcus kunzii ATCC 51366.</title>
        <authorList>
            <consortium name="The Broad Institute Genome Sequencing Platform"/>
            <person name="Earl A."/>
            <person name="Ward D."/>
            <person name="Feldgarden M."/>
            <person name="Gevers D."/>
            <person name="Huys G."/>
            <person name="Young S.K."/>
            <person name="Zeng Q."/>
            <person name="Gargeya S."/>
            <person name="Fitzgerald M."/>
            <person name="Haas B."/>
            <person name="Abouelleil A."/>
            <person name="Alvarado L."/>
            <person name="Arachchi H.M."/>
            <person name="Berlin A."/>
            <person name="Chapman S.B."/>
            <person name="Gearin G."/>
            <person name="Goldberg J."/>
            <person name="Griggs A."/>
            <person name="Gujja S."/>
            <person name="Hansen M."/>
            <person name="Heiman D."/>
            <person name="Howarth C."/>
            <person name="Larimer J."/>
            <person name="Lui A."/>
            <person name="MacDonald P.J.P."/>
            <person name="McCowen C."/>
            <person name="Montmayeur A."/>
            <person name="Murphy C."/>
            <person name="Neiman D."/>
            <person name="Pearson M."/>
            <person name="Priest M."/>
            <person name="Roberts A."/>
            <person name="Saif S."/>
            <person name="Shea T."/>
            <person name="Sisk P."/>
            <person name="Stolte C."/>
            <person name="Sykes S."/>
            <person name="Wortman J."/>
            <person name="Nusbaum C."/>
            <person name="Birren B."/>
        </authorList>
    </citation>
    <scope>NUCLEOTIDE SEQUENCE [LARGE SCALE GENOMIC DNA]</scope>
    <source>
        <strain evidence="2 3">ATCC 51366</strain>
    </source>
</reference>
<keyword evidence="3" id="KW-1185">Reference proteome</keyword>
<accession>H3NLW3</accession>
<dbReference type="EMBL" id="AGEI01000011">
    <property type="protein sequence ID" value="EHR35633.1"/>
    <property type="molecule type" value="Genomic_DNA"/>
</dbReference>
<name>H3NLW3_9FIRM</name>
<feature type="transmembrane region" description="Helical" evidence="1">
    <location>
        <begin position="6"/>
        <end position="24"/>
    </location>
</feature>
<dbReference type="SUPFAM" id="SSF142887">
    <property type="entry name" value="PhtA domain-like"/>
    <property type="match status" value="1"/>
</dbReference>
<keyword evidence="1" id="KW-0812">Transmembrane</keyword>
<evidence type="ECO:0000313" key="2">
    <source>
        <dbReference type="EMBL" id="EHR35633.1"/>
    </source>
</evidence>
<dbReference type="GeneID" id="96998336"/>
<keyword evidence="1" id="KW-1133">Transmembrane helix</keyword>
<comment type="caution">
    <text evidence="2">The sequence shown here is derived from an EMBL/GenBank/DDBJ whole genome shotgun (WGS) entry which is preliminary data.</text>
</comment>
<evidence type="ECO:0000256" key="1">
    <source>
        <dbReference type="SAM" id="Phobius"/>
    </source>
</evidence>
<evidence type="ECO:0000313" key="3">
    <source>
        <dbReference type="Proteomes" id="UP000004191"/>
    </source>
</evidence>